<keyword evidence="3" id="KW-0548">Nucleotidyltransferase</keyword>
<dbReference type="InterPro" id="IPR001584">
    <property type="entry name" value="Integrase_cat-core"/>
</dbReference>
<gene>
    <name evidence="10" type="ORF">Tci_022283</name>
</gene>
<dbReference type="Pfam" id="PF00385">
    <property type="entry name" value="Chromo"/>
    <property type="match status" value="1"/>
</dbReference>
<dbReference type="InterPro" id="IPR056924">
    <property type="entry name" value="SH3_Tf2-1"/>
</dbReference>
<dbReference type="InterPro" id="IPR021109">
    <property type="entry name" value="Peptidase_aspartic_dom_sf"/>
</dbReference>
<keyword evidence="7 10" id="KW-0695">RNA-directed DNA polymerase</keyword>
<feature type="compositionally biased region" description="Polar residues" evidence="8">
    <location>
        <begin position="271"/>
        <end position="285"/>
    </location>
</feature>
<protein>
    <submittedName>
        <fullName evidence="10">Putative reverse transcriptase domain-containing protein</fullName>
    </submittedName>
</protein>
<feature type="region of interest" description="Disordered" evidence="8">
    <location>
        <begin position="151"/>
        <end position="172"/>
    </location>
</feature>
<name>A0A6L2KQK2_TANCI</name>
<evidence type="ECO:0000256" key="2">
    <source>
        <dbReference type="ARBA" id="ARBA00022679"/>
    </source>
</evidence>
<evidence type="ECO:0000256" key="4">
    <source>
        <dbReference type="ARBA" id="ARBA00022722"/>
    </source>
</evidence>
<keyword evidence="5" id="KW-0255">Endonuclease</keyword>
<keyword evidence="1" id="KW-0645">Protease</keyword>
<dbReference type="GO" id="GO:0006508">
    <property type="term" value="P:proteolysis"/>
    <property type="evidence" value="ECO:0007669"/>
    <property type="project" value="UniProtKB-KW"/>
</dbReference>
<dbReference type="GO" id="GO:0003964">
    <property type="term" value="F:RNA-directed DNA polymerase activity"/>
    <property type="evidence" value="ECO:0007669"/>
    <property type="project" value="UniProtKB-KW"/>
</dbReference>
<dbReference type="SUPFAM" id="SSF56672">
    <property type="entry name" value="DNA/RNA polymerases"/>
    <property type="match status" value="1"/>
</dbReference>
<evidence type="ECO:0000313" key="10">
    <source>
        <dbReference type="EMBL" id="GEU50305.1"/>
    </source>
</evidence>
<dbReference type="GO" id="GO:0004519">
    <property type="term" value="F:endonuclease activity"/>
    <property type="evidence" value="ECO:0007669"/>
    <property type="project" value="UniProtKB-KW"/>
</dbReference>
<dbReference type="Gene3D" id="3.10.10.10">
    <property type="entry name" value="HIV Type 1 Reverse Transcriptase, subunit A, domain 1"/>
    <property type="match status" value="1"/>
</dbReference>
<dbReference type="GO" id="GO:0015074">
    <property type="term" value="P:DNA integration"/>
    <property type="evidence" value="ECO:0007669"/>
    <property type="project" value="InterPro"/>
</dbReference>
<organism evidence="10">
    <name type="scientific">Tanacetum cinerariifolium</name>
    <name type="common">Dalmatian daisy</name>
    <name type="synonym">Chrysanthemum cinerariifolium</name>
    <dbReference type="NCBI Taxonomy" id="118510"/>
    <lineage>
        <taxon>Eukaryota</taxon>
        <taxon>Viridiplantae</taxon>
        <taxon>Streptophyta</taxon>
        <taxon>Embryophyta</taxon>
        <taxon>Tracheophyta</taxon>
        <taxon>Spermatophyta</taxon>
        <taxon>Magnoliopsida</taxon>
        <taxon>eudicotyledons</taxon>
        <taxon>Gunneridae</taxon>
        <taxon>Pentapetalae</taxon>
        <taxon>asterids</taxon>
        <taxon>campanulids</taxon>
        <taxon>Asterales</taxon>
        <taxon>Asteraceae</taxon>
        <taxon>Asteroideae</taxon>
        <taxon>Anthemideae</taxon>
        <taxon>Anthemidinae</taxon>
        <taxon>Tanacetum</taxon>
    </lineage>
</organism>
<dbReference type="PANTHER" id="PTHR45835:SF99">
    <property type="entry name" value="CHROMO DOMAIN-CONTAINING PROTEIN-RELATED"/>
    <property type="match status" value="1"/>
</dbReference>
<dbReference type="CDD" id="cd00303">
    <property type="entry name" value="retropepsin_like"/>
    <property type="match status" value="1"/>
</dbReference>
<dbReference type="Gene3D" id="3.30.420.10">
    <property type="entry name" value="Ribonuclease H-like superfamily/Ribonuclease H"/>
    <property type="match status" value="1"/>
</dbReference>
<dbReference type="Gene3D" id="2.40.70.10">
    <property type="entry name" value="Acid Proteases"/>
    <property type="match status" value="1"/>
</dbReference>
<feature type="region of interest" description="Disordered" evidence="8">
    <location>
        <begin position="245"/>
        <end position="293"/>
    </location>
</feature>
<evidence type="ECO:0000256" key="7">
    <source>
        <dbReference type="ARBA" id="ARBA00022918"/>
    </source>
</evidence>
<dbReference type="PANTHER" id="PTHR45835">
    <property type="entry name" value="YALI0A06105P"/>
    <property type="match status" value="1"/>
</dbReference>
<accession>A0A6L2KQK2</accession>
<feature type="domain" description="Integrase catalytic" evidence="9">
    <location>
        <begin position="920"/>
        <end position="1005"/>
    </location>
</feature>
<dbReference type="InterPro" id="IPR012337">
    <property type="entry name" value="RNaseH-like_sf"/>
</dbReference>
<dbReference type="SUPFAM" id="SSF53098">
    <property type="entry name" value="Ribonuclease H-like"/>
    <property type="match status" value="1"/>
</dbReference>
<dbReference type="CDD" id="cd00024">
    <property type="entry name" value="CD_CSD"/>
    <property type="match status" value="1"/>
</dbReference>
<sequence length="1221" mass="139461">MSNTNNNLQTQTSNALHYAIMEAGGKDRPLMLAPGIDNDIYSTVDAYPNACEMWKPIEMLKQGESINVQDLETNLYWEFGKFTSRDGETLESYYSRNIGKAIVNSPLPTYDQEQEMISEDDALSKDKEIDKLMALISLSFKKIYKPTNNNLKTSSKTSRANQDNTLRTNRGTGYDNQMVINVVGARENIADWRDETDDEPEDQELEVHYLYMAQIEEVTPNVVENFGPIFDVEPLQKVQNDDDNYNVFADDREHPKQPESVNDTYLDEQSDTNITTDSLDTSNNRGEAGQYDDDDLARNNFLGTVKFGNDQIALILGYGDLVQENVTIQRVYYVEGLNYNLFSVGQLCDADLEFAFRKSTCHICDLKGNDLLTGSRSTDLYFITLQDTSNPVTSVNFKGVSCNTRIMAERSTRSNTANNTNPPNETTDEVTRQINTTLPNLLTQLVQAIGGNRANQRDVTQSCSIKTFRASGAKDFFSTKGVVGLLTWFESIEFVLHITKCPTESQVEFAFKYCPNDEVQKLELEFWNHKMVGSDINGYTTRFHELARNFALTAPEQGQVQRQYAGQRPKCAKCNFHHSGNFPIFISTNFLPLIDMKSSVINPGYEIEITSGLKVVTNMIIRGCRIELEGHTFIINLIPFGHGSFDVIVGMDWLSKLKAKIVCYAKIVQILLSNGDILEVHRERPERNLQQLKTMKVNEPKLEDIPVAREFLGVFLKDLSGLPPYLKVEFRIDLIPGAMPIAKSPYRLAPIEMQELSNQLKELQEKGSGVVGSGVMGFMVKKEHFTASGATPSFPESFSQRSCNGYHQLRVKERDVSKTAFRTCYGHYEFLVMPFGLTNAPADVARFVAKCLTCQQVKIEHQRASGLLQPLDIPTWKWDQISMDFVTGLPRTFKKNDAIWVVVDRLTKSAHFLPIQQGDPRFTSRFWKGLQNAWGTRLKFNTAFHPETDGQTERTIQTLEDMLRSCALEWTGNWDEYLCLVEFAYNNSWHASIKGAPFELLYGRKCRTHICWNEVGERVIEGPELVKVTNEKVAIAKEKLKEARSRQKSYADRHRRALEFKPGDRVFLKVSPCRAVRRFGLKGKLSPRFIGPFEILDRVGEVSYRLALPPQMSNVHNVFHVSLLRGYNYHPYHVVQYPFDKIREDLSFAEEPEAILDRQERVMRKKTIPLVKVLWKNHPEREATWENEEMMRTDYPHFFSQFAGKSDKVYMHVLKQDLPSL</sequence>
<keyword evidence="2" id="KW-0808">Transferase</keyword>
<reference evidence="10" key="1">
    <citation type="journal article" date="2019" name="Sci. Rep.">
        <title>Draft genome of Tanacetum cinerariifolium, the natural source of mosquito coil.</title>
        <authorList>
            <person name="Yamashiro T."/>
            <person name="Shiraishi A."/>
            <person name="Satake H."/>
            <person name="Nakayama K."/>
        </authorList>
    </citation>
    <scope>NUCLEOTIDE SEQUENCE</scope>
</reference>
<evidence type="ECO:0000256" key="1">
    <source>
        <dbReference type="ARBA" id="ARBA00022670"/>
    </source>
</evidence>
<dbReference type="Pfam" id="PF24626">
    <property type="entry name" value="SH3_Tf2-1"/>
    <property type="match status" value="1"/>
</dbReference>
<dbReference type="InterPro" id="IPR043502">
    <property type="entry name" value="DNA/RNA_pol_sf"/>
</dbReference>
<dbReference type="InterPro" id="IPR016197">
    <property type="entry name" value="Chromo-like_dom_sf"/>
</dbReference>
<dbReference type="InterPro" id="IPR036397">
    <property type="entry name" value="RNaseH_sf"/>
</dbReference>
<keyword evidence="6" id="KW-0378">Hydrolase</keyword>
<evidence type="ECO:0000256" key="5">
    <source>
        <dbReference type="ARBA" id="ARBA00022759"/>
    </source>
</evidence>
<dbReference type="GO" id="GO:0003676">
    <property type="term" value="F:nucleic acid binding"/>
    <property type="evidence" value="ECO:0007669"/>
    <property type="project" value="InterPro"/>
</dbReference>
<dbReference type="SUPFAM" id="SSF54160">
    <property type="entry name" value="Chromo domain-like"/>
    <property type="match status" value="1"/>
</dbReference>
<evidence type="ECO:0000256" key="3">
    <source>
        <dbReference type="ARBA" id="ARBA00022695"/>
    </source>
</evidence>
<dbReference type="FunFam" id="3.10.10.10:FF:000007">
    <property type="entry name" value="Retrovirus-related Pol polyprotein from transposon 17.6-like Protein"/>
    <property type="match status" value="1"/>
</dbReference>
<evidence type="ECO:0000259" key="9">
    <source>
        <dbReference type="PROSITE" id="PS50994"/>
    </source>
</evidence>
<dbReference type="EMBL" id="BKCJ010002695">
    <property type="protein sequence ID" value="GEU50305.1"/>
    <property type="molecule type" value="Genomic_DNA"/>
</dbReference>
<comment type="caution">
    <text evidence="10">The sequence shown here is derived from an EMBL/GenBank/DDBJ whole genome shotgun (WGS) entry which is preliminary data.</text>
</comment>
<dbReference type="PROSITE" id="PS50994">
    <property type="entry name" value="INTEGRASE"/>
    <property type="match status" value="1"/>
</dbReference>
<proteinExistence type="predicted"/>
<evidence type="ECO:0000256" key="8">
    <source>
        <dbReference type="SAM" id="MobiDB-lite"/>
    </source>
</evidence>
<dbReference type="Pfam" id="PF08284">
    <property type="entry name" value="RVP_2"/>
    <property type="match status" value="1"/>
</dbReference>
<dbReference type="InterPro" id="IPR023780">
    <property type="entry name" value="Chromo_domain"/>
</dbReference>
<dbReference type="AlphaFoldDB" id="A0A6L2KQK2"/>
<dbReference type="Gene3D" id="2.40.50.40">
    <property type="match status" value="1"/>
</dbReference>
<keyword evidence="4" id="KW-0540">Nuclease</keyword>
<dbReference type="GO" id="GO:0008233">
    <property type="term" value="F:peptidase activity"/>
    <property type="evidence" value="ECO:0007669"/>
    <property type="project" value="UniProtKB-KW"/>
</dbReference>
<evidence type="ECO:0000256" key="6">
    <source>
        <dbReference type="ARBA" id="ARBA00022801"/>
    </source>
</evidence>